<dbReference type="OrthoDB" id="76002at2759"/>
<dbReference type="AlphaFoldDB" id="A0A1W0A672"/>
<dbReference type="Proteomes" id="UP000243217">
    <property type="component" value="Unassembled WGS sequence"/>
</dbReference>
<keyword evidence="2" id="KW-1185">Reference proteome</keyword>
<gene>
    <name evidence="1" type="ORF">THRCLA_02182</name>
</gene>
<reference evidence="1 2" key="1">
    <citation type="journal article" date="2014" name="Genome Biol. Evol.">
        <title>The secreted proteins of Achlya hypogyna and Thraustotheca clavata identify the ancestral oomycete secretome and reveal gene acquisitions by horizontal gene transfer.</title>
        <authorList>
            <person name="Misner I."/>
            <person name="Blouin N."/>
            <person name="Leonard G."/>
            <person name="Richards T.A."/>
            <person name="Lane C.E."/>
        </authorList>
    </citation>
    <scope>NUCLEOTIDE SEQUENCE [LARGE SCALE GENOMIC DNA]</scope>
    <source>
        <strain evidence="1 2">ATCC 34112</strain>
    </source>
</reference>
<evidence type="ECO:0000313" key="1">
    <source>
        <dbReference type="EMBL" id="OQS05718.1"/>
    </source>
</evidence>
<proteinExistence type="predicted"/>
<evidence type="ECO:0000313" key="2">
    <source>
        <dbReference type="Proteomes" id="UP000243217"/>
    </source>
</evidence>
<organism evidence="1 2">
    <name type="scientific">Thraustotheca clavata</name>
    <dbReference type="NCBI Taxonomy" id="74557"/>
    <lineage>
        <taxon>Eukaryota</taxon>
        <taxon>Sar</taxon>
        <taxon>Stramenopiles</taxon>
        <taxon>Oomycota</taxon>
        <taxon>Saprolegniomycetes</taxon>
        <taxon>Saprolegniales</taxon>
        <taxon>Achlyaceae</taxon>
        <taxon>Thraustotheca</taxon>
    </lineage>
</organism>
<sequence length="173" mass="19221">MSEIGHLHEMVAAAYGILSEARNLNLKPPLQTNSNFFHFTEIDDGETSSVAAGASGAADTDLDGLKDMSLHGDEIQDSFTKIGAFKTAYIRHSMELMAAMNATPVPADPMELRTLEERRNQLRKDVYERNVVMKELIDRLRDLQQTLCILQGMDHVNEDDVTAVATTRAVEEV</sequence>
<accession>A0A1W0A672</accession>
<protein>
    <submittedName>
        <fullName evidence="1">Uncharacterized protein</fullName>
    </submittedName>
</protein>
<comment type="caution">
    <text evidence="1">The sequence shown here is derived from an EMBL/GenBank/DDBJ whole genome shotgun (WGS) entry which is preliminary data.</text>
</comment>
<name>A0A1W0A672_9STRA</name>
<dbReference type="EMBL" id="JNBS01000424">
    <property type="protein sequence ID" value="OQS05718.1"/>
    <property type="molecule type" value="Genomic_DNA"/>
</dbReference>